<dbReference type="Proteomes" id="UP000076969">
    <property type="component" value="Chromosome"/>
</dbReference>
<keyword evidence="3" id="KW-1185">Reference proteome</keyword>
<evidence type="ECO:0000313" key="2">
    <source>
        <dbReference type="EMBL" id="ANF21960.1"/>
    </source>
</evidence>
<accession>A0A172WEW0</accession>
<reference evidence="3" key="1">
    <citation type="journal article" date="2016" name="Syst. Appl. Microbiol.">
        <title>Thermococcus piezophilus sp. nov., a novel hyperthermophilic and piezophilic archaeon with a broad pressure range for growth, isolated from a deepest hydrothermal vent at the Mid-Cayman Rise.</title>
        <authorList>
            <person name="Dalmasso C."/>
            <person name="Oger P."/>
            <person name="Selva G."/>
            <person name="Courtine D."/>
            <person name="L'Haridon S."/>
            <person name="Garlaschelli A."/>
            <person name="Roussel E."/>
            <person name="Miyazaki J."/>
            <person name="Reveillaud J."/>
            <person name="Jebbar M."/>
            <person name="Takai K."/>
            <person name="Maignien L."/>
            <person name="Alain K."/>
        </authorList>
    </citation>
    <scope>NUCLEOTIDE SEQUENCE [LARGE SCALE GENOMIC DNA]</scope>
    <source>
        <strain evidence="3">CDGS</strain>
    </source>
</reference>
<protein>
    <recommendedName>
        <fullName evidence="1">DUF2202 domain-containing protein</fullName>
    </recommendedName>
</protein>
<name>A0A172WEW0_9EURY</name>
<proteinExistence type="predicted"/>
<organism evidence="2 3">
    <name type="scientific">Thermococcus piezophilus</name>
    <dbReference type="NCBI Taxonomy" id="1712654"/>
    <lineage>
        <taxon>Archaea</taxon>
        <taxon>Methanobacteriati</taxon>
        <taxon>Methanobacteriota</taxon>
        <taxon>Thermococci</taxon>
        <taxon>Thermococcales</taxon>
        <taxon>Thermococcaceae</taxon>
        <taxon>Thermococcus</taxon>
    </lineage>
</organism>
<dbReference type="KEGG" id="tpie:A7C91_01195"/>
<evidence type="ECO:0000313" key="3">
    <source>
        <dbReference type="Proteomes" id="UP000076969"/>
    </source>
</evidence>
<dbReference type="AlphaFoldDB" id="A0A172WEW0"/>
<dbReference type="InterPro" id="IPR009078">
    <property type="entry name" value="Ferritin-like_SF"/>
</dbReference>
<dbReference type="EMBL" id="CP015520">
    <property type="protein sequence ID" value="ANF21960.1"/>
    <property type="molecule type" value="Genomic_DNA"/>
</dbReference>
<dbReference type="Gene3D" id="1.20.1260.10">
    <property type="match status" value="1"/>
</dbReference>
<dbReference type="RefSeq" id="WP_068664188.1">
    <property type="nucleotide sequence ID" value="NZ_CP015520.1"/>
</dbReference>
<dbReference type="InterPro" id="IPR019243">
    <property type="entry name" value="DUF2202"/>
</dbReference>
<evidence type="ECO:0000259" key="1">
    <source>
        <dbReference type="Pfam" id="PF09968"/>
    </source>
</evidence>
<dbReference type="GeneID" id="28494767"/>
<dbReference type="SUPFAM" id="SSF47240">
    <property type="entry name" value="Ferritin-like"/>
    <property type="match status" value="1"/>
</dbReference>
<dbReference type="Pfam" id="PF09968">
    <property type="entry name" value="DUF2202"/>
    <property type="match status" value="1"/>
</dbReference>
<dbReference type="InterPro" id="IPR012347">
    <property type="entry name" value="Ferritin-like"/>
</dbReference>
<dbReference type="OrthoDB" id="117100at2157"/>
<feature type="domain" description="DUF2202" evidence="1">
    <location>
        <begin position="85"/>
        <end position="246"/>
    </location>
</feature>
<sequence length="255" mass="28515">MPGKKLYGLLIIGVIFFGVFSAGCITTEEDATTTESSIPTVTQGYGPEAAPHGPSSNVTAGGFADITYNVDYVYSLPTEDLSLEEIQAVLYMREEEKLARDVYLTLYEKWGEPIFNNIAQSEQAHMDMVLALIEKYNLTDPAAGKDIGEFENPELQKLYDQLIEQGMQSEVAALEVGALIEEVDIKDLEEWLAKTDNEDIKYVFENLMMGSRNHLRAFTNVLSRQYGITYEPQILPQDEYEAIVNSPMERGMPTG</sequence>
<dbReference type="PROSITE" id="PS51257">
    <property type="entry name" value="PROKAR_LIPOPROTEIN"/>
    <property type="match status" value="1"/>
</dbReference>
<dbReference type="CDD" id="cd01048">
    <property type="entry name" value="Ferritin_like_AB2"/>
    <property type="match status" value="1"/>
</dbReference>
<gene>
    <name evidence="2" type="ORF">A7C91_01195</name>
</gene>